<dbReference type="EMBL" id="UYIV01000001">
    <property type="protein sequence ID" value="VDH05101.1"/>
    <property type="molecule type" value="Genomic_DNA"/>
</dbReference>
<dbReference type="Proteomes" id="UP000270205">
    <property type="component" value="Unassembled WGS sequence"/>
</dbReference>
<gene>
    <name evidence="1" type="ORF">NCTC12929_01766</name>
</gene>
<name>A0A7Z8YPL5_9FLAO</name>
<proteinExistence type="predicted"/>
<organism evidence="1 2">
    <name type="scientific">Bergeyella zoohelcum</name>
    <dbReference type="NCBI Taxonomy" id="1015"/>
    <lineage>
        <taxon>Bacteria</taxon>
        <taxon>Pseudomonadati</taxon>
        <taxon>Bacteroidota</taxon>
        <taxon>Flavobacteriia</taxon>
        <taxon>Flavobacteriales</taxon>
        <taxon>Weeksellaceae</taxon>
        <taxon>Bergeyella</taxon>
    </lineage>
</organism>
<accession>A0A7Z8YPL5</accession>
<evidence type="ECO:0000313" key="1">
    <source>
        <dbReference type="EMBL" id="VDH05101.1"/>
    </source>
</evidence>
<sequence>MIEKMDKNSVINILRNNFIRSTKAYSIYLRRKTYYNAKRIYNANEIVYHSLNQLLQYDLTDNELGEIINYQFHLENWFIQFQNKEKKILSIEEEFVFEPFEDNIPFPKNFLEIFDI</sequence>
<dbReference type="AlphaFoldDB" id="A0A7Z8YPL5"/>
<evidence type="ECO:0000313" key="2">
    <source>
        <dbReference type="Proteomes" id="UP000270205"/>
    </source>
</evidence>
<protein>
    <submittedName>
        <fullName evidence="1">Uncharacterized protein</fullName>
    </submittedName>
</protein>
<reference evidence="1 2" key="1">
    <citation type="submission" date="2018-11" db="EMBL/GenBank/DDBJ databases">
        <authorList>
            <consortium name="Pathogen Informatics"/>
        </authorList>
    </citation>
    <scope>NUCLEOTIDE SEQUENCE [LARGE SCALE GENOMIC DNA]</scope>
    <source>
        <strain evidence="1 2">NCTC12929</strain>
    </source>
</reference>
<comment type="caution">
    <text evidence="1">The sequence shown here is derived from an EMBL/GenBank/DDBJ whole genome shotgun (WGS) entry which is preliminary data.</text>
</comment>